<dbReference type="AlphaFoldDB" id="A0AA39FG44"/>
<evidence type="ECO:0000313" key="2">
    <source>
        <dbReference type="Proteomes" id="UP001168972"/>
    </source>
</evidence>
<name>A0AA39FG44_MICHY</name>
<keyword evidence="2" id="KW-1185">Reference proteome</keyword>
<evidence type="ECO:0000313" key="1">
    <source>
        <dbReference type="EMBL" id="KAK0168875.1"/>
    </source>
</evidence>
<gene>
    <name evidence="1" type="ORF">PV327_002638</name>
</gene>
<reference evidence="1" key="2">
    <citation type="submission" date="2023-03" db="EMBL/GenBank/DDBJ databases">
        <authorList>
            <person name="Inwood S.N."/>
            <person name="Skelly J.G."/>
            <person name="Guhlin J."/>
            <person name="Harrop T.W.R."/>
            <person name="Goldson S.G."/>
            <person name="Dearden P.K."/>
        </authorList>
    </citation>
    <scope>NUCLEOTIDE SEQUENCE</scope>
    <source>
        <strain evidence="1">Lincoln</strain>
        <tissue evidence="1">Whole body</tissue>
    </source>
</reference>
<comment type="caution">
    <text evidence="1">The sequence shown here is derived from an EMBL/GenBank/DDBJ whole genome shotgun (WGS) entry which is preliminary data.</text>
</comment>
<protein>
    <submittedName>
        <fullName evidence="1">Uncharacterized protein</fullName>
    </submittedName>
</protein>
<accession>A0AA39FG44</accession>
<organism evidence="1 2">
    <name type="scientific">Microctonus hyperodae</name>
    <name type="common">Parasitoid wasp</name>
    <dbReference type="NCBI Taxonomy" id="165561"/>
    <lineage>
        <taxon>Eukaryota</taxon>
        <taxon>Metazoa</taxon>
        <taxon>Ecdysozoa</taxon>
        <taxon>Arthropoda</taxon>
        <taxon>Hexapoda</taxon>
        <taxon>Insecta</taxon>
        <taxon>Pterygota</taxon>
        <taxon>Neoptera</taxon>
        <taxon>Endopterygota</taxon>
        <taxon>Hymenoptera</taxon>
        <taxon>Apocrita</taxon>
        <taxon>Ichneumonoidea</taxon>
        <taxon>Braconidae</taxon>
        <taxon>Euphorinae</taxon>
        <taxon>Microctonus</taxon>
    </lineage>
</organism>
<sequence>MKLETTKQSERIDLWELSTNSFNEDALVQREPNTQKQRPARISPSGVKLVTIVTIIPLELGYKAGVPQSRMQTADQCNG</sequence>
<dbReference type="EMBL" id="JAQQBR010001831">
    <property type="protein sequence ID" value="KAK0168875.1"/>
    <property type="molecule type" value="Genomic_DNA"/>
</dbReference>
<proteinExistence type="predicted"/>
<dbReference type="Proteomes" id="UP001168972">
    <property type="component" value="Unassembled WGS sequence"/>
</dbReference>
<reference evidence="1" key="1">
    <citation type="journal article" date="2023" name="bioRxiv">
        <title>Scaffold-level genome assemblies of two parasitoid biocontrol wasps reveal the parthenogenesis mechanism and an associated novel virus.</title>
        <authorList>
            <person name="Inwood S."/>
            <person name="Skelly J."/>
            <person name="Guhlin J."/>
            <person name="Harrop T."/>
            <person name="Goldson S."/>
            <person name="Dearden P."/>
        </authorList>
    </citation>
    <scope>NUCLEOTIDE SEQUENCE</scope>
    <source>
        <strain evidence="1">Lincoln</strain>
        <tissue evidence="1">Whole body</tissue>
    </source>
</reference>